<feature type="domain" description="TonB-dependent receptor plug" evidence="15">
    <location>
        <begin position="49"/>
        <end position="158"/>
    </location>
</feature>
<keyword evidence="5 11" id="KW-0812">Transmembrane</keyword>
<evidence type="ECO:0000256" key="8">
    <source>
        <dbReference type="ARBA" id="ARBA00023077"/>
    </source>
</evidence>
<dbReference type="EMBL" id="JADWOX010000008">
    <property type="protein sequence ID" value="MBI1684537.1"/>
    <property type="molecule type" value="Genomic_DNA"/>
</dbReference>
<dbReference type="PANTHER" id="PTHR32552:SF81">
    <property type="entry name" value="TONB-DEPENDENT OUTER MEMBRANE RECEPTOR"/>
    <property type="match status" value="1"/>
</dbReference>
<comment type="similarity">
    <text evidence="11 12">Belongs to the TonB-dependent receptor family.</text>
</comment>
<evidence type="ECO:0000259" key="15">
    <source>
        <dbReference type="Pfam" id="PF07715"/>
    </source>
</evidence>
<dbReference type="Pfam" id="PF00593">
    <property type="entry name" value="TonB_dep_Rec_b-barrel"/>
    <property type="match status" value="1"/>
</dbReference>
<evidence type="ECO:0000256" key="11">
    <source>
        <dbReference type="PROSITE-ProRule" id="PRU01360"/>
    </source>
</evidence>
<keyword evidence="10 11" id="KW-0998">Cell outer membrane</keyword>
<evidence type="ECO:0000256" key="6">
    <source>
        <dbReference type="ARBA" id="ARBA00023004"/>
    </source>
</evidence>
<keyword evidence="3 11" id="KW-1134">Transmembrane beta strand</keyword>
<dbReference type="SUPFAM" id="SSF56935">
    <property type="entry name" value="Porins"/>
    <property type="match status" value="1"/>
</dbReference>
<evidence type="ECO:0000313" key="16">
    <source>
        <dbReference type="EMBL" id="MBI1684537.1"/>
    </source>
</evidence>
<organism evidence="16 17">
    <name type="scientific">Caulobacter hibisci</name>
    <dbReference type="NCBI Taxonomy" id="2035993"/>
    <lineage>
        <taxon>Bacteria</taxon>
        <taxon>Pseudomonadati</taxon>
        <taxon>Pseudomonadota</taxon>
        <taxon>Alphaproteobacteria</taxon>
        <taxon>Caulobacterales</taxon>
        <taxon>Caulobacteraceae</taxon>
        <taxon>Caulobacter</taxon>
    </lineage>
</organism>
<evidence type="ECO:0000256" key="12">
    <source>
        <dbReference type="RuleBase" id="RU003357"/>
    </source>
</evidence>
<protein>
    <submittedName>
        <fullName evidence="16">TonB-dependent receptor</fullName>
    </submittedName>
</protein>
<dbReference type="InterPro" id="IPR012910">
    <property type="entry name" value="Plug_dom"/>
</dbReference>
<evidence type="ECO:0000256" key="9">
    <source>
        <dbReference type="ARBA" id="ARBA00023136"/>
    </source>
</evidence>
<keyword evidence="9 11" id="KW-0472">Membrane</keyword>
<name>A0ABS0SY25_9CAUL</name>
<keyword evidence="2 11" id="KW-0813">Transport</keyword>
<evidence type="ECO:0000256" key="10">
    <source>
        <dbReference type="ARBA" id="ARBA00023237"/>
    </source>
</evidence>
<evidence type="ECO:0000256" key="13">
    <source>
        <dbReference type="SAM" id="SignalP"/>
    </source>
</evidence>
<keyword evidence="13" id="KW-0732">Signal</keyword>
<dbReference type="InterPro" id="IPR036942">
    <property type="entry name" value="Beta-barrel_TonB_sf"/>
</dbReference>
<reference evidence="16 17" key="1">
    <citation type="submission" date="2020-11" db="EMBL/GenBank/DDBJ databases">
        <title>genome sequence of strain KACC 18849.</title>
        <authorList>
            <person name="Gao J."/>
            <person name="Zhang X."/>
        </authorList>
    </citation>
    <scope>NUCLEOTIDE SEQUENCE [LARGE SCALE GENOMIC DNA]</scope>
    <source>
        <strain evidence="16 17">KACC 18849</strain>
    </source>
</reference>
<dbReference type="PANTHER" id="PTHR32552">
    <property type="entry name" value="FERRICHROME IRON RECEPTOR-RELATED"/>
    <property type="match status" value="1"/>
</dbReference>
<keyword evidence="8 12" id="KW-0798">TonB box</keyword>
<evidence type="ECO:0000256" key="1">
    <source>
        <dbReference type="ARBA" id="ARBA00004571"/>
    </source>
</evidence>
<evidence type="ECO:0000259" key="14">
    <source>
        <dbReference type="Pfam" id="PF00593"/>
    </source>
</evidence>
<feature type="signal peptide" evidence="13">
    <location>
        <begin position="1"/>
        <end position="24"/>
    </location>
</feature>
<keyword evidence="16" id="KW-0675">Receptor</keyword>
<evidence type="ECO:0000256" key="5">
    <source>
        <dbReference type="ARBA" id="ARBA00022692"/>
    </source>
</evidence>
<keyword evidence="6" id="KW-0408">Iron</keyword>
<keyword evidence="7" id="KW-0406">Ion transport</keyword>
<keyword evidence="4" id="KW-0410">Iron transport</keyword>
<feature type="chain" id="PRO_5045953675" evidence="13">
    <location>
        <begin position="25"/>
        <end position="758"/>
    </location>
</feature>
<feature type="domain" description="TonB-dependent receptor-like beta-barrel" evidence="14">
    <location>
        <begin position="255"/>
        <end position="727"/>
    </location>
</feature>
<gene>
    <name evidence="16" type="ORF">I4Q42_12765</name>
</gene>
<evidence type="ECO:0000256" key="7">
    <source>
        <dbReference type="ARBA" id="ARBA00023065"/>
    </source>
</evidence>
<sequence length="758" mass="81331">MLQLKTPIAASLLATLLAGGSALAQTASNPEPAGVEEVVVTAQRRSENLQDVPLAVTALSPRQLEAQQIRDTTDLTRFVPSVTGGLNTGTGSALTFYIRGLGSTEQIASFDVPVATYVDEIYFARQNANAVSLFDVEQVEVLRGPQGTLFGRNTTGGAVSITLRKPAPEFGWFVETSYGSFDRQLLRGAVDVPLSDKVLTKVSAFRVDDAGYGRSLTTGEKLNGEDASGARAAVRLLPSAATTWDLSVDYVDQAKTTLGSNPVDPAYASRSGLRAGECDQDVINTYLTYSLGNCARVRTAGLTSNLRHDLGWATVNLITGYRSVDQGFVIDFFNGASSRGGYVMASEITNQQFTQELKLTGQTGRARWVAGLFYLDEDNKTAQVDYFSRLISDWVMKNGATSSAIYAQADIALSDPLTLTVGGRYTHEEKTLAYYDTGKASYPAGITVALPAAALRLTSANLVARGIPLEQTTERFTPRVALSYKLDDDRMLFVSATNGFKSGGWNTRVTSAAGVTIFGPEKAWSYETGARTDWLDRRLRVNATAYYEDVQDLQMLASTGGASFVTRNSGDLRAYGLELEVSASPTPALDLFAGGSAAHREYANVPARFGGSAGTIPCSTRPEPTNCTTTGDTPVRFPSVQATLGVSYRVPAPDLNGSFSLNGSLSYSQAFWTSSYNDGATITATPYGGTTPVITSFAKTPASTLANVGIVYRDDEGHWEAALECSNCGESYYATASLFGVGYYNDPRRVTLRVKYRY</sequence>
<comment type="caution">
    <text evidence="16">The sequence shown here is derived from an EMBL/GenBank/DDBJ whole genome shotgun (WGS) entry which is preliminary data.</text>
</comment>
<dbReference type="Gene3D" id="2.40.170.20">
    <property type="entry name" value="TonB-dependent receptor, beta-barrel domain"/>
    <property type="match status" value="1"/>
</dbReference>
<evidence type="ECO:0000256" key="2">
    <source>
        <dbReference type="ARBA" id="ARBA00022448"/>
    </source>
</evidence>
<accession>A0ABS0SY25</accession>
<dbReference type="RefSeq" id="WP_198576458.1">
    <property type="nucleotide sequence ID" value="NZ_JADWOX010000008.1"/>
</dbReference>
<evidence type="ECO:0000256" key="4">
    <source>
        <dbReference type="ARBA" id="ARBA00022496"/>
    </source>
</evidence>
<keyword evidence="17" id="KW-1185">Reference proteome</keyword>
<dbReference type="Proteomes" id="UP000639859">
    <property type="component" value="Unassembled WGS sequence"/>
</dbReference>
<dbReference type="InterPro" id="IPR000531">
    <property type="entry name" value="Beta-barrel_TonB"/>
</dbReference>
<dbReference type="PROSITE" id="PS52016">
    <property type="entry name" value="TONB_DEPENDENT_REC_3"/>
    <property type="match status" value="1"/>
</dbReference>
<comment type="subcellular location">
    <subcellularLocation>
        <location evidence="1 11">Cell outer membrane</location>
        <topology evidence="1 11">Multi-pass membrane protein</topology>
    </subcellularLocation>
</comment>
<dbReference type="Pfam" id="PF07715">
    <property type="entry name" value="Plug"/>
    <property type="match status" value="1"/>
</dbReference>
<proteinExistence type="inferred from homology"/>
<dbReference type="InterPro" id="IPR039426">
    <property type="entry name" value="TonB-dep_rcpt-like"/>
</dbReference>
<evidence type="ECO:0000256" key="3">
    <source>
        <dbReference type="ARBA" id="ARBA00022452"/>
    </source>
</evidence>
<evidence type="ECO:0000313" key="17">
    <source>
        <dbReference type="Proteomes" id="UP000639859"/>
    </source>
</evidence>